<feature type="region of interest" description="Disordered" evidence="1">
    <location>
        <begin position="505"/>
        <end position="530"/>
    </location>
</feature>
<protein>
    <submittedName>
        <fullName evidence="2">Uncharacterized protein</fullName>
    </submittedName>
</protein>
<feature type="compositionally biased region" description="Low complexity" evidence="1">
    <location>
        <begin position="193"/>
        <end position="231"/>
    </location>
</feature>
<dbReference type="EMBL" id="CDQK01000007">
    <property type="protein sequence ID" value="CEP25254.1"/>
    <property type="molecule type" value="Genomic_DNA"/>
</dbReference>
<dbReference type="AlphaFoldDB" id="A0A0H5CLC5"/>
<dbReference type="Proteomes" id="UP000038830">
    <property type="component" value="Unassembled WGS sequence"/>
</dbReference>
<feature type="region of interest" description="Disordered" evidence="1">
    <location>
        <begin position="193"/>
        <end position="278"/>
    </location>
</feature>
<feature type="region of interest" description="Disordered" evidence="1">
    <location>
        <begin position="324"/>
        <end position="350"/>
    </location>
</feature>
<organism evidence="2 3">
    <name type="scientific">Cyberlindnera jadinii (strain ATCC 18201 / CBS 1600 / BCRC 20928 / JCM 3617 / NBRC 0987 / NRRL Y-1542)</name>
    <name type="common">Torula yeast</name>
    <name type="synonym">Candida utilis</name>
    <dbReference type="NCBI Taxonomy" id="983966"/>
    <lineage>
        <taxon>Eukaryota</taxon>
        <taxon>Fungi</taxon>
        <taxon>Dikarya</taxon>
        <taxon>Ascomycota</taxon>
        <taxon>Saccharomycotina</taxon>
        <taxon>Saccharomycetes</taxon>
        <taxon>Phaffomycetales</taxon>
        <taxon>Phaffomycetaceae</taxon>
        <taxon>Cyberlindnera</taxon>
    </lineage>
</organism>
<proteinExistence type="predicted"/>
<evidence type="ECO:0000313" key="3">
    <source>
        <dbReference type="Proteomes" id="UP000038830"/>
    </source>
</evidence>
<evidence type="ECO:0000313" key="2">
    <source>
        <dbReference type="EMBL" id="CEP25254.1"/>
    </source>
</evidence>
<reference evidence="3" key="1">
    <citation type="journal article" date="2015" name="J. Biotechnol.">
        <title>The structure of the Cyberlindnera jadinii genome and its relation to Candida utilis analyzed by the occurrence of single nucleotide polymorphisms.</title>
        <authorList>
            <person name="Rupp O."/>
            <person name="Brinkrolf K."/>
            <person name="Buerth C."/>
            <person name="Kunigo M."/>
            <person name="Schneider J."/>
            <person name="Jaenicke S."/>
            <person name="Goesmann A."/>
            <person name="Puehler A."/>
            <person name="Jaeger K.-E."/>
            <person name="Ernst J.F."/>
        </authorList>
    </citation>
    <scope>NUCLEOTIDE SEQUENCE [LARGE SCALE GENOMIC DNA]</scope>
    <source>
        <strain evidence="3">ATCC 18201 / CBS 1600 / BCRC 20928 / JCM 3617 / NBRC 0987 / NRRL Y-1542</strain>
    </source>
</reference>
<gene>
    <name evidence="2" type="ORF">BN1211_6285</name>
</gene>
<name>A0A0H5CLC5_CYBJN</name>
<sequence length="870" mass="90762">MSIIYVYNKTLRVKATMFWLQTLLLTCLFVRNALSIEVYQDSSIQVDCGSDSPSFYLELQANGTELDGYSIYVASGYMFYISDSSVKTSAQILTNQSLLVDNYIVGIGKNYLSVLPLSYSFIYAEPWTIVDGYLKLYGSDFHAVPSGDEDDVWVLGSINAAKNRSDMRVIKIKARGYDGNLLADYPPTCDSSSSIGVSSVSENESSSSSFIGASSASENESSSSRSSSSASMDDGETVSSDISSVSEIEQSPSSNDISSVSESEQPPSSSSTLSVSEKAVSSSDSSTISSLAAGVSSNTQPSQVSNEENSLLSLTTFTSAGLSSGIPPNSASSSRVSGGSTDLHLSSKSSASVETTTSSASISSLTSSSSVSASPTFSGSVSTDGGIAWSIEIPGHIGMWEWVNIVLTKNGTNVEGFEYTNTVSYLDGKVFDKVQTSVSKDTVILSLNESVSNENVVTFVINSKVISGGTWTSHAHVELNLLDERRLLKREIVSWDLEQTVKGIDSSSSASSSASPSTTSSDSTSTWLSTADSGSTAEAMSTDSLLLSSLSSLGTSSKRSVSSFEVTAASTTASQSMLSLSTAPSDSEISSTAITSDLLVLAPSTTPSTEVNATTGSSLETSSLEPDITSYSSNKSQAWNSTSAVEQSSTGVITPISCDEGSCSPLDLTDVVATITVNGTVTSFTTFCSKTTIESTITTASLGSSVVACGGDSCTDVLSSLEVSVETLTESLTRYSTHLSMETTKTEALSSSEEAITTRVVTGGTYDEAHSTHAPSSVSVSKALTKQSPTSAETVKITHALTSIGTTTSNDISVDTRTLNNQDSSVSTSHEPSSEYSIATEYNAGAGTLMNSIAPSVLGVMLTILVQMIQ</sequence>
<feature type="compositionally biased region" description="Low complexity" evidence="1">
    <location>
        <begin position="238"/>
        <end position="278"/>
    </location>
</feature>
<evidence type="ECO:0000256" key="1">
    <source>
        <dbReference type="SAM" id="MobiDB-lite"/>
    </source>
</evidence>
<feature type="region of interest" description="Disordered" evidence="1">
    <location>
        <begin position="606"/>
        <end position="627"/>
    </location>
</feature>
<accession>A0A0H5CLC5</accession>
<feature type="compositionally biased region" description="Low complexity" evidence="1">
    <location>
        <begin position="614"/>
        <end position="625"/>
    </location>
</feature>